<dbReference type="Pfam" id="PF00501">
    <property type="entry name" value="AMP-binding"/>
    <property type="match status" value="2"/>
</dbReference>
<comment type="caution">
    <text evidence="5">The sequence shown here is derived from an EMBL/GenBank/DDBJ whole genome shotgun (WGS) entry which is preliminary data.</text>
</comment>
<feature type="region of interest" description="Disordered" evidence="1">
    <location>
        <begin position="1714"/>
        <end position="1765"/>
    </location>
</feature>
<dbReference type="Proteomes" id="UP000780801">
    <property type="component" value="Unassembled WGS sequence"/>
</dbReference>
<feature type="domain" description="AMP-dependent synthetase/ligase" evidence="2">
    <location>
        <begin position="131"/>
        <end position="304"/>
    </location>
</feature>
<sequence length="1848" mass="203714">MHGYGHGPGFAHGHSQGHGHGLARTPTRQFHHPPPRPHVFQHHRPPEHTRQPGPAGEASWRPLNTHSAMERTKVNLADLAGKQMLPLEPRIFPDQTMDTFTNTPITQFENIIDILRHRGSHTATHAIPAFTAVDAKGHEVGSWSWERLYDRAERIGQAILQKTQLRRGARVALVYRKSEVMDFMSAFFGCMLAGMTAVPINVIEDFAEMTYILSYTQTELALTTEYNHKALTRDVASNKSVDWPAGVIWWKTDTLGQSHSKKKEALQKMDLPDLAYIEYTKAPNGELKGVAISHKTILSQCQTLMHSIGSLPSFSSPAQPRSPEITPTTPTYSVKTMGTPTLPPSPTISDSEDPETRTNPPNSSATPSPRIIPYATSIPSTPVSLGSQSMSSPLRLNGADSNHPKQDETPQRDRVMSWLEPRQQVGLIIGGFFGVYRGSHTVFAHSGLTETPRLWEECAQRYDITIAVGEYEGARELIQGRSMTTRDHHTRRSNIHLSHLRVFLIDAFIVQPQLDRQLADEYLSDLGVQSARHVVLPFCSLPEHGGMILSMRDHLPFPRGADLIDFGFDYETKRGSAANSETAQPLPKGHSSASDTICHYLLDRRALRHGAIKVVATGDEALQRSTEIGVMLVGAFGYTTAQATLAVVDPETTALCQPNRVGEIWVDSPSLAFGFWELPKHSQSIFHALPLIVPVDTMIPEVYDPVPAGFLRTGLIGGLIEGRVIVFGLYENRIRQTIYHNSGNRMAVTGFEYHYTTDVCNTVMERIVGFTSCIAFELSVKGERLPVICAETARHQRADLARLSEFVQRAMEDYHNLRVYCIAIASTGSLPRTYKNGKRMLHSVLCRKLLELGRLKLIHIQTSVDDTISRIVVGDDPTGGIWGADAVSTRESALPAHVRMFQYSCCGNPQEIVDERTKVDLSQFTSLPELLVWRTIVSEEDIAFLGLDHRGKDSKAVSFRRFGHKVASIANYIEKRGGYKAGDKIVLLFPNGIDFAATVYACWFLGLVPVPIQLMDPSRLHDDIVLLMGLLTELRISHLIGNTATEEMMRQKTTMIHMKACIGARQDAVVPTVFNISKAPKLNRGIGKESGMFSPPRASLMPTAPAMIFVHYSKDMRRTLVKMTHSSLLSQCKALKIQCRIKTSRPIVSCWKSLAGIGLLMSCALGVYTGAPTVMIAYSDFLSAPHIYFEALERHGGKCYFDGLLNYAMLEQVLVAQDPSMPSSFNFSDIQNMLLYVEDERARTEVHQGIERRFATFGLDSVRIHGMFGHATNPFVTSRSYMNIEPVRLHLSLRALRRGIIQVTSEQDDPTGIWVEDSGIPVCGTTVAIVNPESREICLSREIGEIWVSSESNAQAYPGTVSPLLVEADPASPLLDINSSRFNATLANNDIHGGRGPRPGPASQTFVRTGEVGFLWNYSNDHFNGGRATSLLFVLGPIGETFEVNGLMHFPMDIEATIEKAHPCIAPSGCIVFQADQQAVVCVIQTRPLPLDASAANNGGNDSVVNMILCVMHRVLQEHQFMPDVIAIVGEGVLTKNRFGEKQRGKMLSLFMSAKMPIMHIHYPRGAPPESVPEQQHVLHPASPHGTPSQNFAHDRPNSMFITSSFSPSNYSTASGMSTPVSAVFSDIHTSPTSQPTTTHFEASSSEYTRSVDYNGQMSPSAQSPTEPEMMLEPKPGSIRSTRTSISTTANSLRSARSVGSLVGSIFRKSKKPIDENEEYEKDSSRQRNEDPNVYGQKGEVEPSGRSRLGRRGLTFSSTTNLPSRMSTITASTRRLQGYHGSKSESGLVSLPILLDSSTNGSTEFEASLPPPLAAPPTRNVVTTEIILSRTPPSPEPHMEPVDGAVAL</sequence>
<feature type="region of interest" description="Disordered" evidence="1">
    <location>
        <begin position="1631"/>
        <end position="1698"/>
    </location>
</feature>
<evidence type="ECO:0008006" key="7">
    <source>
        <dbReference type="Google" id="ProtNLM"/>
    </source>
</evidence>
<dbReference type="Pfam" id="PF24919">
    <property type="entry name" value="Mug62"/>
    <property type="match status" value="1"/>
</dbReference>
<evidence type="ECO:0000259" key="4">
    <source>
        <dbReference type="Pfam" id="PF24919"/>
    </source>
</evidence>
<dbReference type="OrthoDB" id="69964at2759"/>
<dbReference type="EMBL" id="JAABOA010000244">
    <property type="protein sequence ID" value="KAF9585149.1"/>
    <property type="molecule type" value="Genomic_DNA"/>
</dbReference>
<feature type="compositionally biased region" description="Basic residues" evidence="1">
    <location>
        <begin position="29"/>
        <end position="43"/>
    </location>
</feature>
<feature type="compositionally biased region" description="Low complexity" evidence="1">
    <location>
        <begin position="357"/>
        <end position="369"/>
    </location>
</feature>
<dbReference type="Gene3D" id="3.30.300.30">
    <property type="match status" value="2"/>
</dbReference>
<feature type="domain" description="AMP-binding enzyme C-terminal" evidence="3">
    <location>
        <begin position="1440"/>
        <end position="1560"/>
    </location>
</feature>
<feature type="region of interest" description="Disordered" evidence="1">
    <location>
        <begin position="312"/>
        <end position="413"/>
    </location>
</feature>
<dbReference type="SUPFAM" id="SSF56801">
    <property type="entry name" value="Acetyl-CoA synthetase-like"/>
    <property type="match status" value="3"/>
</dbReference>
<dbReference type="InterPro" id="IPR025110">
    <property type="entry name" value="AMP-bd_C"/>
</dbReference>
<evidence type="ECO:0000313" key="5">
    <source>
        <dbReference type="EMBL" id="KAF9585149.1"/>
    </source>
</evidence>
<feature type="compositionally biased region" description="Basic and acidic residues" evidence="1">
    <location>
        <begin position="1722"/>
        <end position="1731"/>
    </location>
</feature>
<evidence type="ECO:0000259" key="2">
    <source>
        <dbReference type="Pfam" id="PF00501"/>
    </source>
</evidence>
<feature type="compositionally biased region" description="Basic and acidic residues" evidence="1">
    <location>
        <begin position="402"/>
        <end position="413"/>
    </location>
</feature>
<dbReference type="InterPro" id="IPR042099">
    <property type="entry name" value="ANL_N_sf"/>
</dbReference>
<dbReference type="GO" id="GO:0005829">
    <property type="term" value="C:cytosol"/>
    <property type="evidence" value="ECO:0007669"/>
    <property type="project" value="TreeGrafter"/>
</dbReference>
<proteinExistence type="predicted"/>
<dbReference type="InterPro" id="IPR000873">
    <property type="entry name" value="AMP-dep_synth/lig_dom"/>
</dbReference>
<feature type="region of interest" description="Disordered" evidence="1">
    <location>
        <begin position="1829"/>
        <end position="1848"/>
    </location>
</feature>
<accession>A0A9P6G180</accession>
<evidence type="ECO:0000313" key="6">
    <source>
        <dbReference type="Proteomes" id="UP000780801"/>
    </source>
</evidence>
<gene>
    <name evidence="5" type="ORF">BGW38_003700</name>
</gene>
<feature type="compositionally biased region" description="Low complexity" evidence="1">
    <location>
        <begin position="1678"/>
        <end position="1689"/>
    </location>
</feature>
<dbReference type="InterPro" id="IPR045851">
    <property type="entry name" value="AMP-bd_C_sf"/>
</dbReference>
<organism evidence="5 6">
    <name type="scientific">Lunasporangiospora selenospora</name>
    <dbReference type="NCBI Taxonomy" id="979761"/>
    <lineage>
        <taxon>Eukaryota</taxon>
        <taxon>Fungi</taxon>
        <taxon>Fungi incertae sedis</taxon>
        <taxon>Mucoromycota</taxon>
        <taxon>Mortierellomycotina</taxon>
        <taxon>Mortierellomycetes</taxon>
        <taxon>Mortierellales</taxon>
        <taxon>Mortierellaceae</taxon>
        <taxon>Lunasporangiospora</taxon>
    </lineage>
</organism>
<feature type="domain" description="Meiotically up-regulated gene 62 protein-like alpha-beta" evidence="4">
    <location>
        <begin position="730"/>
        <end position="871"/>
    </location>
</feature>
<feature type="region of interest" description="Disordered" evidence="1">
    <location>
        <begin position="1568"/>
        <end position="1589"/>
    </location>
</feature>
<reference evidence="5" key="1">
    <citation type="journal article" date="2020" name="Fungal Divers.">
        <title>Resolving the Mortierellaceae phylogeny through synthesis of multi-gene phylogenetics and phylogenomics.</title>
        <authorList>
            <person name="Vandepol N."/>
            <person name="Liber J."/>
            <person name="Desiro A."/>
            <person name="Na H."/>
            <person name="Kennedy M."/>
            <person name="Barry K."/>
            <person name="Grigoriev I.V."/>
            <person name="Miller A.N."/>
            <person name="O'Donnell K."/>
            <person name="Stajich J.E."/>
            <person name="Bonito G."/>
        </authorList>
    </citation>
    <scope>NUCLEOTIDE SEQUENCE</scope>
    <source>
        <strain evidence="5">KOD1015</strain>
    </source>
</reference>
<name>A0A9P6G180_9FUNG</name>
<feature type="compositionally biased region" description="Polar residues" evidence="1">
    <location>
        <begin position="377"/>
        <end position="394"/>
    </location>
</feature>
<dbReference type="Pfam" id="PF23024">
    <property type="entry name" value="AMP-dom_DIP2-like"/>
    <property type="match status" value="1"/>
</dbReference>
<feature type="compositionally biased region" description="Gly residues" evidence="1">
    <location>
        <begin position="1"/>
        <end position="20"/>
    </location>
</feature>
<dbReference type="Gene3D" id="3.40.50.12780">
    <property type="entry name" value="N-terminal domain of ligase-like"/>
    <property type="match status" value="3"/>
</dbReference>
<evidence type="ECO:0000256" key="1">
    <source>
        <dbReference type="SAM" id="MobiDB-lite"/>
    </source>
</evidence>
<feature type="compositionally biased region" description="Polar residues" evidence="1">
    <location>
        <begin position="1755"/>
        <end position="1765"/>
    </location>
</feature>
<dbReference type="PANTHER" id="PTHR22754">
    <property type="entry name" value="DISCO-INTERACTING PROTEIN 2 DIP2 -RELATED"/>
    <property type="match status" value="1"/>
</dbReference>
<protein>
    <recommendedName>
        <fullName evidence="7">Acyl-CoA synthetase (AMP-forming)/AMP-acid ligase II</fullName>
    </recommendedName>
</protein>
<evidence type="ECO:0000259" key="3">
    <source>
        <dbReference type="Pfam" id="PF23024"/>
    </source>
</evidence>
<feature type="domain" description="AMP-dependent synthetase/ligase" evidence="2">
    <location>
        <begin position="952"/>
        <end position="1357"/>
    </location>
</feature>
<feature type="compositionally biased region" description="Polar residues" evidence="1">
    <location>
        <begin position="1641"/>
        <end position="1666"/>
    </location>
</feature>
<feature type="compositionally biased region" description="Polar residues" evidence="1">
    <location>
        <begin position="312"/>
        <end position="339"/>
    </location>
</feature>
<dbReference type="PANTHER" id="PTHR22754:SF32">
    <property type="entry name" value="DISCO-INTERACTING PROTEIN 2"/>
    <property type="match status" value="1"/>
</dbReference>
<feature type="compositionally biased region" description="Low complexity" evidence="1">
    <location>
        <begin position="1631"/>
        <end position="1640"/>
    </location>
</feature>
<feature type="region of interest" description="Disordered" evidence="1">
    <location>
        <begin position="1"/>
        <end position="61"/>
    </location>
</feature>
<dbReference type="InterPro" id="IPR056881">
    <property type="entry name" value="Mug62_dom"/>
</dbReference>
<keyword evidence="6" id="KW-1185">Reference proteome</keyword>